<feature type="compositionally biased region" description="Low complexity" evidence="2">
    <location>
        <begin position="455"/>
        <end position="466"/>
    </location>
</feature>
<evidence type="ECO:0000313" key="5">
    <source>
        <dbReference type="Proteomes" id="UP000176998"/>
    </source>
</evidence>
<feature type="region of interest" description="Disordered" evidence="2">
    <location>
        <begin position="1"/>
        <end position="46"/>
    </location>
</feature>
<gene>
    <name evidence="4" type="ORF">CORC01_08530</name>
</gene>
<keyword evidence="5" id="KW-1185">Reference proteome</keyword>
<feature type="compositionally biased region" description="Polar residues" evidence="2">
    <location>
        <begin position="182"/>
        <end position="197"/>
    </location>
</feature>
<feature type="domain" description="Chromo" evidence="3">
    <location>
        <begin position="35"/>
        <end position="72"/>
    </location>
</feature>
<dbReference type="GO" id="GO:0006338">
    <property type="term" value="P:chromatin remodeling"/>
    <property type="evidence" value="ECO:0007669"/>
    <property type="project" value="UniProtKB-ARBA"/>
</dbReference>
<dbReference type="STRING" id="1209926.A0A1G4B4A7"/>
<evidence type="ECO:0000259" key="3">
    <source>
        <dbReference type="PROSITE" id="PS50013"/>
    </source>
</evidence>
<feature type="compositionally biased region" description="Polar residues" evidence="2">
    <location>
        <begin position="381"/>
        <end position="391"/>
    </location>
</feature>
<dbReference type="Pfam" id="PF00385">
    <property type="entry name" value="Chromo"/>
    <property type="match status" value="1"/>
</dbReference>
<protein>
    <submittedName>
        <fullName evidence="4">Chromo domain-containing protein</fullName>
    </submittedName>
</protein>
<dbReference type="EMBL" id="MJBS01000073">
    <property type="protein sequence ID" value="OHE96153.1"/>
    <property type="molecule type" value="Genomic_DNA"/>
</dbReference>
<dbReference type="InterPro" id="IPR016197">
    <property type="entry name" value="Chromo-like_dom_sf"/>
</dbReference>
<dbReference type="PROSITE" id="PS50013">
    <property type="entry name" value="CHROMO_2"/>
    <property type="match status" value="1"/>
</dbReference>
<comment type="subunit">
    <text evidence="1">Component of the NuA4 histone acetyltransferase complex.</text>
</comment>
<dbReference type="GeneID" id="34561670"/>
<dbReference type="OrthoDB" id="436852at2759"/>
<feature type="compositionally biased region" description="Acidic residues" evidence="2">
    <location>
        <begin position="428"/>
        <end position="437"/>
    </location>
</feature>
<feature type="compositionally biased region" description="Polar residues" evidence="2">
    <location>
        <begin position="356"/>
        <end position="369"/>
    </location>
</feature>
<dbReference type="SMART" id="SM00298">
    <property type="entry name" value="CHROMO"/>
    <property type="match status" value="1"/>
</dbReference>
<feature type="region of interest" description="Disordered" evidence="2">
    <location>
        <begin position="428"/>
        <end position="467"/>
    </location>
</feature>
<dbReference type="SUPFAM" id="SSF54160">
    <property type="entry name" value="Chromo domain-like"/>
    <property type="match status" value="1"/>
</dbReference>
<sequence>MDASGLFVTDDTHSDDDNISINSTLASDHDSDEEWSVQGIRAQSREGGRDKFLVEWTDYPIEEATWEPEENVTDELLGEWRDTQAKQARGEESPFNIAAWQESVAKRNEAKYQRHHKRNIERKQRGIQLRLWEGETKADYYLSDEDVGVDDYNALFPPPKVVGREDDVVHHDTQPPVPPESSPKQTVAENPNPQKRSSVAEKPKSTTEKTNFVSIPQPRSQPSLEQAAANGSQGTGKKKSLAIKLVNNATTSRQPSSDTATARIAHKAKKTATSSRTMVRSQHSGTGINVFAAGKQSKQRRQLVQNVVDPTKDARLFSNHRLRRKVELQGRDRADVAPTVPTKLFSISRGPPPGTNIGSNISPTTSNPRSALRRSTDDFTTRSASESSVTASERMDLTRPPTLEQSHTTQPMVRKRKSVQFVDLPLVDEPEDMEMDDQIVPPKRLKSPPMPPDLSQSSQPPAKPQSILRKLSITDYKSRSTGQNYDKAVILGPSGSKDIEMIFDNVTTDSDAWHMRFVNEKMLHFARNFTAKSFASQRTGVVERVLSNGSVRPKSATDQGAVERAAEQLRSGSFGVACFYEEFLIIIYPAQCEDWKQIMHEAEANSPANVALRYIIFKPQPAAKPLPARQVDTVDNPKITPRVAVFRDLLRLDYQKILPPGIRDVRHNFYLAFPPSRVFLLEAVSEWLRSENPKCRVFSTKTNGDWAAFTNPKIVAQGVIIVHETAADALRRFPGLLKLLLHKSSATYVFWCIGESLQLSPAYPSIRSIHDQSEPGTFELTRFFPHGNAILVTPSFLVSEPHRALRLFEWYKNTYKKSANNQKIVAAASIREYMRDLAYERSAHRDELMTEGNRTRKWSMSDREEIARKAGLSREDCAARFETCAIVEGLQPSVEMSIVPDEQLEPIVFADGSIDANDEQSLVNWFGCWSQTRLDQFRKFHVLGTDGSSDNSHLIKDSDIPIYPPGVGRDTGAEPNLNVHGPDQIMSGSDHDVQPQSGVSKLLGGLSAFHFTGKLMAIGKQNERPNLCPFGKLFGYPVSYYEDVVNTADSYGDFHRDFKTFDKWMKFPWPFFSTYQPFFKPPGGIHVPPTFNTYFAFFYTPEEDSPIKPPPRHPWLAIWRVREPHKPWEGTELFIWDVTAKGRYSTANEIYECQLLQAQQHLIQMVRERSEDVQRGLPLQQVWFGGFETEPSDYTLPVDITIFNLDVMMSNTKKHLPVQDRFLLRRGYRKIFPGEAPARQGSHLADSMNVDLMGGHRSHGGESKIIFHPPRASNPNGQSRCENLFFTWVMNIDRKKRRSAYAYTFKPTIEWYQEQQVAENRHFEHINVASWQRVFELVRIPPERRDKAEPRGNGEK</sequence>
<comment type="caution">
    <text evidence="4">The sequence shown here is derived from an EMBL/GenBank/DDBJ whole genome shotgun (WGS) entry which is preliminary data.</text>
</comment>
<dbReference type="InterPro" id="IPR000953">
    <property type="entry name" value="Chromo/chromo_shadow_dom"/>
</dbReference>
<dbReference type="RefSeq" id="XP_022473314.1">
    <property type="nucleotide sequence ID" value="XM_022620160.1"/>
</dbReference>
<feature type="compositionally biased region" description="Polar residues" evidence="2">
    <location>
        <begin position="208"/>
        <end position="232"/>
    </location>
</feature>
<name>A0A1G4B4A7_9PEZI</name>
<proteinExistence type="predicted"/>
<dbReference type="Gene3D" id="2.40.50.40">
    <property type="match status" value="1"/>
</dbReference>
<reference evidence="4 5" key="1">
    <citation type="submission" date="2016-09" db="EMBL/GenBank/DDBJ databases">
        <authorList>
            <person name="Capua I."/>
            <person name="De Benedictis P."/>
            <person name="Joannis T."/>
            <person name="Lombin L.H."/>
            <person name="Cattoli G."/>
        </authorList>
    </citation>
    <scope>NUCLEOTIDE SEQUENCE [LARGE SCALE GENOMIC DNA]</scope>
    <source>
        <strain evidence="4 5">IMI 309357</strain>
    </source>
</reference>
<feature type="region of interest" description="Disordered" evidence="2">
    <location>
        <begin position="343"/>
        <end position="413"/>
    </location>
</feature>
<accession>A0A1G4B4A7</accession>
<feature type="region of interest" description="Disordered" evidence="2">
    <location>
        <begin position="169"/>
        <end position="238"/>
    </location>
</feature>
<evidence type="ECO:0000313" key="4">
    <source>
        <dbReference type="EMBL" id="OHE96153.1"/>
    </source>
</evidence>
<evidence type="ECO:0000256" key="2">
    <source>
        <dbReference type="SAM" id="MobiDB-lite"/>
    </source>
</evidence>
<evidence type="ECO:0000256" key="1">
    <source>
        <dbReference type="ARBA" id="ARBA00011353"/>
    </source>
</evidence>
<dbReference type="InterPro" id="IPR023780">
    <property type="entry name" value="Chromo_domain"/>
</dbReference>
<dbReference type="CDD" id="cd18966">
    <property type="entry name" value="chromodomain"/>
    <property type="match status" value="1"/>
</dbReference>
<dbReference type="Proteomes" id="UP000176998">
    <property type="component" value="Unassembled WGS sequence"/>
</dbReference>
<organism evidence="4 5">
    <name type="scientific">Colletotrichum orchidophilum</name>
    <dbReference type="NCBI Taxonomy" id="1209926"/>
    <lineage>
        <taxon>Eukaryota</taxon>
        <taxon>Fungi</taxon>
        <taxon>Dikarya</taxon>
        <taxon>Ascomycota</taxon>
        <taxon>Pezizomycotina</taxon>
        <taxon>Sordariomycetes</taxon>
        <taxon>Hypocreomycetidae</taxon>
        <taxon>Glomerellales</taxon>
        <taxon>Glomerellaceae</taxon>
        <taxon>Colletotrichum</taxon>
    </lineage>
</organism>
<feature type="compositionally biased region" description="Basic and acidic residues" evidence="2">
    <location>
        <begin position="198"/>
        <end position="207"/>
    </location>
</feature>